<gene>
    <name evidence="2" type="ORF">FNJ47_48125</name>
</gene>
<evidence type="ECO:0000256" key="1">
    <source>
        <dbReference type="SAM" id="Phobius"/>
    </source>
</evidence>
<dbReference type="Proteomes" id="UP000468531">
    <property type="component" value="Unassembled WGS sequence"/>
</dbReference>
<feature type="non-terminal residue" evidence="2">
    <location>
        <position position="81"/>
    </location>
</feature>
<evidence type="ECO:0000313" key="2">
    <source>
        <dbReference type="EMBL" id="NEV03166.1"/>
    </source>
</evidence>
<sequence length="81" mass="8418">PPAPAQPPALPPPRSGCATAFMVVFGLVLLLPGLCALLFGIGLAHGCWSTSGFAMPAVPRIQVCGWPTRSRLRRSTPPAGR</sequence>
<organism evidence="2 3">
    <name type="scientific">Bradyrhizobium uaiense</name>
    <dbReference type="NCBI Taxonomy" id="2594946"/>
    <lineage>
        <taxon>Bacteria</taxon>
        <taxon>Pseudomonadati</taxon>
        <taxon>Pseudomonadota</taxon>
        <taxon>Alphaproteobacteria</taxon>
        <taxon>Hyphomicrobiales</taxon>
        <taxon>Nitrobacteraceae</taxon>
        <taxon>Bradyrhizobium</taxon>
    </lineage>
</organism>
<keyword evidence="3" id="KW-1185">Reference proteome</keyword>
<proteinExistence type="predicted"/>
<dbReference type="EMBL" id="VKHP01000838">
    <property type="protein sequence ID" value="NEV03166.1"/>
    <property type="molecule type" value="Genomic_DNA"/>
</dbReference>
<feature type="transmembrane region" description="Helical" evidence="1">
    <location>
        <begin position="20"/>
        <end position="44"/>
    </location>
</feature>
<dbReference type="AlphaFoldDB" id="A0A6P1BXJ4"/>
<reference evidence="2 3" key="1">
    <citation type="journal article" date="2020" name="Arch. Microbiol.">
        <title>Bradyrhizobium uaiense sp. nov., a new highly efficient cowpea symbiont.</title>
        <authorList>
            <person name="Cabral Michel D."/>
            <person name="Azarias Guimaraes A."/>
            <person name="Martins da Costa E."/>
            <person name="Soares de Carvalho T."/>
            <person name="Balsanelli E."/>
            <person name="Willems A."/>
            <person name="Maltempi de Souza E."/>
            <person name="de Souza Moreira F.M."/>
        </authorList>
    </citation>
    <scope>NUCLEOTIDE SEQUENCE [LARGE SCALE GENOMIC DNA]</scope>
    <source>
        <strain evidence="2 3">UFLA 03-164</strain>
    </source>
</reference>
<protein>
    <submittedName>
        <fullName evidence="2">Uncharacterized protein</fullName>
    </submittedName>
</protein>
<accession>A0A6P1BXJ4</accession>
<keyword evidence="1" id="KW-0472">Membrane</keyword>
<feature type="non-terminal residue" evidence="2">
    <location>
        <position position="1"/>
    </location>
</feature>
<name>A0A6P1BXJ4_9BRAD</name>
<evidence type="ECO:0000313" key="3">
    <source>
        <dbReference type="Proteomes" id="UP000468531"/>
    </source>
</evidence>
<keyword evidence="1" id="KW-1133">Transmembrane helix</keyword>
<comment type="caution">
    <text evidence="2">The sequence shown here is derived from an EMBL/GenBank/DDBJ whole genome shotgun (WGS) entry which is preliminary data.</text>
</comment>
<keyword evidence="1" id="KW-0812">Transmembrane</keyword>